<dbReference type="PANTHER" id="PTHR12603:SF0">
    <property type="entry name" value="CCR4-NOT TRANSCRIPTION COMPLEX SUBUNIT 4"/>
    <property type="match status" value="1"/>
</dbReference>
<dbReference type="OrthoDB" id="1923159at2759"/>
<evidence type="ECO:0000259" key="3">
    <source>
        <dbReference type="PROSITE" id="PS50089"/>
    </source>
</evidence>
<feature type="region of interest" description="Disordered" evidence="2">
    <location>
        <begin position="135"/>
        <end position="177"/>
    </location>
</feature>
<keyword evidence="1" id="KW-0863">Zinc-finger</keyword>
<evidence type="ECO:0000256" key="1">
    <source>
        <dbReference type="PROSITE-ProRule" id="PRU00175"/>
    </source>
</evidence>
<gene>
    <name evidence="4" type="ORF">GUJ93_ZPchr0002g25360</name>
</gene>
<organism evidence="4 5">
    <name type="scientific">Zizania palustris</name>
    <name type="common">Northern wild rice</name>
    <dbReference type="NCBI Taxonomy" id="103762"/>
    <lineage>
        <taxon>Eukaryota</taxon>
        <taxon>Viridiplantae</taxon>
        <taxon>Streptophyta</taxon>
        <taxon>Embryophyta</taxon>
        <taxon>Tracheophyta</taxon>
        <taxon>Spermatophyta</taxon>
        <taxon>Magnoliopsida</taxon>
        <taxon>Liliopsida</taxon>
        <taxon>Poales</taxon>
        <taxon>Poaceae</taxon>
        <taxon>BOP clade</taxon>
        <taxon>Oryzoideae</taxon>
        <taxon>Oryzeae</taxon>
        <taxon>Zizaniinae</taxon>
        <taxon>Zizania</taxon>
    </lineage>
</organism>
<dbReference type="CDD" id="cd16618">
    <property type="entry name" value="mRING-HC-C4C4_CNOT4"/>
    <property type="match status" value="1"/>
</dbReference>
<accession>A0A8J5S2M9</accession>
<dbReference type="PROSITE" id="PS50089">
    <property type="entry name" value="ZF_RING_2"/>
    <property type="match status" value="1"/>
</dbReference>
<reference evidence="4" key="1">
    <citation type="journal article" date="2021" name="bioRxiv">
        <title>Whole Genome Assembly and Annotation of Northern Wild Rice, Zizania palustris L., Supports a Whole Genome Duplication in the Zizania Genus.</title>
        <authorList>
            <person name="Haas M."/>
            <person name="Kono T."/>
            <person name="Macchietto M."/>
            <person name="Millas R."/>
            <person name="McGilp L."/>
            <person name="Shao M."/>
            <person name="Duquette J."/>
            <person name="Hirsch C.N."/>
            <person name="Kimball J."/>
        </authorList>
    </citation>
    <scope>NUCLEOTIDE SEQUENCE</scope>
    <source>
        <tissue evidence="4">Fresh leaf tissue</tissue>
    </source>
</reference>
<feature type="compositionally biased region" description="Low complexity" evidence="2">
    <location>
        <begin position="137"/>
        <end position="157"/>
    </location>
</feature>
<proteinExistence type="predicted"/>
<dbReference type="PANTHER" id="PTHR12603">
    <property type="entry name" value="CCR4-NOT TRANSCRIPTION COMPLEX RELATED"/>
    <property type="match status" value="1"/>
</dbReference>
<comment type="caution">
    <text evidence="4">The sequence shown here is derived from an EMBL/GenBank/DDBJ whole genome shotgun (WGS) entry which is preliminary data.</text>
</comment>
<keyword evidence="5" id="KW-1185">Reference proteome</keyword>
<reference evidence="4" key="2">
    <citation type="submission" date="2021-02" db="EMBL/GenBank/DDBJ databases">
        <authorList>
            <person name="Kimball J.A."/>
            <person name="Haas M.W."/>
            <person name="Macchietto M."/>
            <person name="Kono T."/>
            <person name="Duquette J."/>
            <person name="Shao M."/>
        </authorList>
    </citation>
    <scope>NUCLEOTIDE SEQUENCE</scope>
    <source>
        <tissue evidence="4">Fresh leaf tissue</tissue>
    </source>
</reference>
<name>A0A8J5S2M9_ZIZPA</name>
<dbReference type="Proteomes" id="UP000729402">
    <property type="component" value="Unassembled WGS sequence"/>
</dbReference>
<keyword evidence="1" id="KW-0479">Metal-binding</keyword>
<evidence type="ECO:0000256" key="2">
    <source>
        <dbReference type="SAM" id="MobiDB-lite"/>
    </source>
</evidence>
<evidence type="ECO:0000313" key="5">
    <source>
        <dbReference type="Proteomes" id="UP000729402"/>
    </source>
</evidence>
<dbReference type="GO" id="GO:0016567">
    <property type="term" value="P:protein ubiquitination"/>
    <property type="evidence" value="ECO:0007669"/>
    <property type="project" value="TreeGrafter"/>
</dbReference>
<feature type="region of interest" description="Disordered" evidence="2">
    <location>
        <begin position="1"/>
        <end position="35"/>
    </location>
</feature>
<sequence length="353" mass="37351">MGSDAMAHDASTPAARDTKKKRGNRSAKLKQSKLDVRREQWLSQVKGGKQAKALLSPAAAAAAAGANSGSLILASPHPPLPRQRAEIQIRGGEPEDYKEDSVGAGQDVCSSDLESPMHSPVSYNPTVVCLQQHHCSGNRGSRSLSSGSSAWSSSRSVSDADDEDTSGSPENDDDGVLDDWEAVADALSVDDNHNHQDSGPAAPPAVPASCPELANASTRPERIKSRTRAWSPDDVFRPQSLPSLSKQASLPVSMGNCWVAMGIGSAQKGILSSPIPCPICYEDLDPTDSSFLPCPCGFHLCLFCHKRILEADGRCPGCRKQYSSAPSVVGTSGNEHATGNLRLFRSCSMGPNY</sequence>
<dbReference type="AlphaFoldDB" id="A0A8J5S2M9"/>
<evidence type="ECO:0000313" key="4">
    <source>
        <dbReference type="EMBL" id="KAG8059114.1"/>
    </source>
</evidence>
<dbReference type="FunFam" id="3.30.40.10:FF:000383">
    <property type="entry name" value="RING/U-box superfamily protein"/>
    <property type="match status" value="1"/>
</dbReference>
<dbReference type="InterPro" id="IPR001841">
    <property type="entry name" value="Znf_RING"/>
</dbReference>
<feature type="compositionally biased region" description="Basic and acidic residues" evidence="2">
    <location>
        <begin position="85"/>
        <end position="101"/>
    </location>
</feature>
<feature type="region of interest" description="Disordered" evidence="2">
    <location>
        <begin position="85"/>
        <end position="117"/>
    </location>
</feature>
<dbReference type="GO" id="GO:0030014">
    <property type="term" value="C:CCR4-NOT complex"/>
    <property type="evidence" value="ECO:0007669"/>
    <property type="project" value="InterPro"/>
</dbReference>
<dbReference type="GO" id="GO:0004842">
    <property type="term" value="F:ubiquitin-protein transferase activity"/>
    <property type="evidence" value="ECO:0007669"/>
    <property type="project" value="InterPro"/>
</dbReference>
<feature type="region of interest" description="Disordered" evidence="2">
    <location>
        <begin position="190"/>
        <end position="227"/>
    </location>
</feature>
<dbReference type="Pfam" id="PF14570">
    <property type="entry name" value="zf-RING_4"/>
    <property type="match status" value="1"/>
</dbReference>
<dbReference type="InterPro" id="IPR039780">
    <property type="entry name" value="Mot2"/>
</dbReference>
<keyword evidence="1" id="KW-0862">Zinc</keyword>
<dbReference type="EMBL" id="JAAALK010000287">
    <property type="protein sequence ID" value="KAG8059114.1"/>
    <property type="molecule type" value="Genomic_DNA"/>
</dbReference>
<protein>
    <recommendedName>
        <fullName evidence="3">RING-type domain-containing protein</fullName>
    </recommendedName>
</protein>
<dbReference type="GO" id="GO:0008270">
    <property type="term" value="F:zinc ion binding"/>
    <property type="evidence" value="ECO:0007669"/>
    <property type="project" value="UniProtKB-KW"/>
</dbReference>
<feature type="compositionally biased region" description="Acidic residues" evidence="2">
    <location>
        <begin position="159"/>
        <end position="177"/>
    </location>
</feature>
<feature type="compositionally biased region" description="Basic residues" evidence="2">
    <location>
        <begin position="18"/>
        <end position="31"/>
    </location>
</feature>
<feature type="domain" description="RING-type" evidence="3">
    <location>
        <begin position="277"/>
        <end position="319"/>
    </location>
</feature>
<dbReference type="InterPro" id="IPR039515">
    <property type="entry name" value="NOT4_mRING-HC-C4C4"/>
</dbReference>